<dbReference type="SMART" id="SM00324">
    <property type="entry name" value="RhoGAP"/>
    <property type="match status" value="1"/>
</dbReference>
<dbReference type="InterPro" id="IPR050729">
    <property type="entry name" value="Rho-GAP"/>
</dbReference>
<name>A0A3P6P3M0_DIBLA</name>
<evidence type="ECO:0000259" key="2">
    <source>
        <dbReference type="PROSITE" id="PS50238"/>
    </source>
</evidence>
<dbReference type="OrthoDB" id="10033734at2759"/>
<proteinExistence type="predicted"/>
<evidence type="ECO:0000313" key="4">
    <source>
        <dbReference type="Proteomes" id="UP000281553"/>
    </source>
</evidence>
<dbReference type="PANTHER" id="PTHR23176">
    <property type="entry name" value="RHO/RAC/CDC GTPASE-ACTIVATING PROTEIN"/>
    <property type="match status" value="1"/>
</dbReference>
<keyword evidence="1" id="KW-0343">GTPase activation</keyword>
<reference evidence="3 4" key="1">
    <citation type="submission" date="2018-11" db="EMBL/GenBank/DDBJ databases">
        <authorList>
            <consortium name="Pathogen Informatics"/>
        </authorList>
    </citation>
    <scope>NUCLEOTIDE SEQUENCE [LARGE SCALE GENOMIC DNA]</scope>
</reference>
<dbReference type="GO" id="GO:0005096">
    <property type="term" value="F:GTPase activator activity"/>
    <property type="evidence" value="ECO:0007669"/>
    <property type="project" value="UniProtKB-KW"/>
</dbReference>
<dbReference type="InterPro" id="IPR008936">
    <property type="entry name" value="Rho_GTPase_activation_prot"/>
</dbReference>
<sequence>MPFILVCEQPPATALVFGGILSEQVESSRHPGVPWVLVNLVTALRMRGLDAEGLFRVPGRALRVQQIESLANTDRLISDDELFDGRVIASAIKRYLAALPDSLLDVDAFVPIMAKEFGRSVRTPAGLARALGQMQAALTSSIGCPGGRIAHGRESGWRSATLNYVMCLLREVVSLRAYNRMSPRALALCLSPALFGTTDNAETNSQVLEFLIEHWPWLSSGLHRRGGQPVSALNPPVFLPKIVSTPAGKSLLPLLTAATLSVECTLSY</sequence>
<dbReference type="Gene3D" id="1.10.555.10">
    <property type="entry name" value="Rho GTPase activation protein"/>
    <property type="match status" value="1"/>
</dbReference>
<dbReference type="AlphaFoldDB" id="A0A3P6P3M0"/>
<dbReference type="PANTHER" id="PTHR23176:SF129">
    <property type="entry name" value="RHO GTPASE ACTIVATING PROTEIN AT 16F, ISOFORM E-RELATED"/>
    <property type="match status" value="1"/>
</dbReference>
<organism evidence="3 4">
    <name type="scientific">Dibothriocephalus latus</name>
    <name type="common">Fish tapeworm</name>
    <name type="synonym">Diphyllobothrium latum</name>
    <dbReference type="NCBI Taxonomy" id="60516"/>
    <lineage>
        <taxon>Eukaryota</taxon>
        <taxon>Metazoa</taxon>
        <taxon>Spiralia</taxon>
        <taxon>Lophotrochozoa</taxon>
        <taxon>Platyhelminthes</taxon>
        <taxon>Cestoda</taxon>
        <taxon>Eucestoda</taxon>
        <taxon>Diphyllobothriidea</taxon>
        <taxon>Diphyllobothriidae</taxon>
        <taxon>Dibothriocephalus</taxon>
    </lineage>
</organism>
<feature type="domain" description="Rho-GAP" evidence="2">
    <location>
        <begin position="19"/>
        <end position="219"/>
    </location>
</feature>
<dbReference type="EMBL" id="UYRU01002305">
    <property type="protein sequence ID" value="VDK33936.1"/>
    <property type="molecule type" value="Genomic_DNA"/>
</dbReference>
<keyword evidence="4" id="KW-1185">Reference proteome</keyword>
<evidence type="ECO:0000313" key="3">
    <source>
        <dbReference type="EMBL" id="VDK33936.1"/>
    </source>
</evidence>
<dbReference type="GO" id="GO:0007165">
    <property type="term" value="P:signal transduction"/>
    <property type="evidence" value="ECO:0007669"/>
    <property type="project" value="InterPro"/>
</dbReference>
<dbReference type="CDD" id="cd00159">
    <property type="entry name" value="RhoGAP"/>
    <property type="match status" value="1"/>
</dbReference>
<dbReference type="PROSITE" id="PS50238">
    <property type="entry name" value="RHOGAP"/>
    <property type="match status" value="1"/>
</dbReference>
<gene>
    <name evidence="3" type="ORF">DILT_LOCUS536</name>
</gene>
<dbReference type="SUPFAM" id="SSF48350">
    <property type="entry name" value="GTPase activation domain, GAP"/>
    <property type="match status" value="1"/>
</dbReference>
<evidence type="ECO:0000256" key="1">
    <source>
        <dbReference type="ARBA" id="ARBA00022468"/>
    </source>
</evidence>
<dbReference type="Pfam" id="PF00620">
    <property type="entry name" value="RhoGAP"/>
    <property type="match status" value="1"/>
</dbReference>
<protein>
    <recommendedName>
        <fullName evidence="2">Rho-GAP domain-containing protein</fullName>
    </recommendedName>
</protein>
<dbReference type="Proteomes" id="UP000281553">
    <property type="component" value="Unassembled WGS sequence"/>
</dbReference>
<accession>A0A3P6P3M0</accession>
<dbReference type="InterPro" id="IPR000198">
    <property type="entry name" value="RhoGAP_dom"/>
</dbReference>
<dbReference type="GO" id="GO:0005737">
    <property type="term" value="C:cytoplasm"/>
    <property type="evidence" value="ECO:0007669"/>
    <property type="project" value="TreeGrafter"/>
</dbReference>